<protein>
    <recommendedName>
        <fullName evidence="1">Carboxymuconolactone decarboxylase-like domain-containing protein</fullName>
    </recommendedName>
</protein>
<dbReference type="InterPro" id="IPR029032">
    <property type="entry name" value="AhpD-like"/>
</dbReference>
<dbReference type="OrthoDB" id="9129225at2"/>
<sequence>MEGFPVVTRDACDETQRRLWDELTLGPRGFYTGGAEARRLPDLYNAWMQFPEFGEQMLRLGDALRSNHELSGRLREIVVLTTSALLGAQVEFDFHIPFAQNEGLTEAVIDALHCGVTPPFDNVADRAVYQANVQLVREGAMTADVRDAVLDAIGHRGLMQLIAAVMLYTVTAWTTNIARVQLADDFSADPQRLKDFFAGKPET</sequence>
<reference evidence="2 3" key="1">
    <citation type="submission" date="2014-10" db="EMBL/GenBank/DDBJ databases">
        <title>Genome sequence of Novosphingobium malaysiense MUSC 273(T).</title>
        <authorList>
            <person name="Lee L.-H."/>
        </authorList>
    </citation>
    <scope>NUCLEOTIDE SEQUENCE [LARGE SCALE GENOMIC DNA]</scope>
    <source>
        <strain evidence="2 3">MUSC 273</strain>
    </source>
</reference>
<dbReference type="RefSeq" id="WP_039278060.1">
    <property type="nucleotide sequence ID" value="NZ_JTDI01000001.1"/>
</dbReference>
<proteinExistence type="predicted"/>
<dbReference type="Pfam" id="PF02627">
    <property type="entry name" value="CMD"/>
    <property type="match status" value="1"/>
</dbReference>
<gene>
    <name evidence="2" type="ORF">LK12_00425</name>
</gene>
<dbReference type="PANTHER" id="PTHR34846:SF11">
    <property type="entry name" value="4-CARBOXYMUCONOLACTONE DECARBOXYLASE FAMILY PROTEIN (AFU_ORTHOLOGUE AFUA_6G11590)"/>
    <property type="match status" value="1"/>
</dbReference>
<dbReference type="Proteomes" id="UP000031057">
    <property type="component" value="Unassembled WGS sequence"/>
</dbReference>
<evidence type="ECO:0000313" key="2">
    <source>
        <dbReference type="EMBL" id="KHK92905.1"/>
    </source>
</evidence>
<comment type="caution">
    <text evidence="2">The sequence shown here is derived from an EMBL/GenBank/DDBJ whole genome shotgun (WGS) entry which is preliminary data.</text>
</comment>
<dbReference type="STRING" id="1348853.LK12_00425"/>
<name>A0A0B1ZP24_9SPHN</name>
<dbReference type="Gene3D" id="1.20.1290.10">
    <property type="entry name" value="AhpD-like"/>
    <property type="match status" value="1"/>
</dbReference>
<dbReference type="AlphaFoldDB" id="A0A0B1ZP24"/>
<dbReference type="GO" id="GO:0051920">
    <property type="term" value="F:peroxiredoxin activity"/>
    <property type="evidence" value="ECO:0007669"/>
    <property type="project" value="InterPro"/>
</dbReference>
<keyword evidence="3" id="KW-1185">Reference proteome</keyword>
<evidence type="ECO:0000313" key="3">
    <source>
        <dbReference type="Proteomes" id="UP000031057"/>
    </source>
</evidence>
<dbReference type="SUPFAM" id="SSF69118">
    <property type="entry name" value="AhpD-like"/>
    <property type="match status" value="1"/>
</dbReference>
<dbReference type="PANTHER" id="PTHR34846">
    <property type="entry name" value="4-CARBOXYMUCONOLACTONE DECARBOXYLASE FAMILY PROTEIN (AFU_ORTHOLOGUE AFUA_6G11590)"/>
    <property type="match status" value="1"/>
</dbReference>
<accession>A0A0B1ZP24</accession>
<dbReference type="EMBL" id="JTDI01000001">
    <property type="protein sequence ID" value="KHK92905.1"/>
    <property type="molecule type" value="Genomic_DNA"/>
</dbReference>
<evidence type="ECO:0000259" key="1">
    <source>
        <dbReference type="Pfam" id="PF02627"/>
    </source>
</evidence>
<feature type="domain" description="Carboxymuconolactone decarboxylase-like" evidence="1">
    <location>
        <begin position="51"/>
        <end position="112"/>
    </location>
</feature>
<dbReference type="InterPro" id="IPR003779">
    <property type="entry name" value="CMD-like"/>
</dbReference>
<organism evidence="2 3">
    <name type="scientific">Novosphingobium malaysiense</name>
    <dbReference type="NCBI Taxonomy" id="1348853"/>
    <lineage>
        <taxon>Bacteria</taxon>
        <taxon>Pseudomonadati</taxon>
        <taxon>Pseudomonadota</taxon>
        <taxon>Alphaproteobacteria</taxon>
        <taxon>Sphingomonadales</taxon>
        <taxon>Sphingomonadaceae</taxon>
        <taxon>Novosphingobium</taxon>
    </lineage>
</organism>